<evidence type="ECO:0000313" key="2">
    <source>
        <dbReference type="Proteomes" id="UP001056120"/>
    </source>
</evidence>
<proteinExistence type="predicted"/>
<sequence length="193" mass="21556">MPNIYDMKYFEGPPVTSSRKMAAGDFTTTSANLEQNTGVEIQKIIVQNNCGDKMVGLLHETGSKEIVIVCHGFKCTKYDGGALFCIGKARDQCLSLRFFWKRSITNNHRKEVDDLHAVIQHFTAANRVVTAIIGHSKGGNCVVLYASLHHDIPIVFNVCGTYNMHMGLEERLGKYYLERAKKDGFIDVKSHTG</sequence>
<organism evidence="1 2">
    <name type="scientific">Smallanthus sonchifolius</name>
    <dbReference type="NCBI Taxonomy" id="185202"/>
    <lineage>
        <taxon>Eukaryota</taxon>
        <taxon>Viridiplantae</taxon>
        <taxon>Streptophyta</taxon>
        <taxon>Embryophyta</taxon>
        <taxon>Tracheophyta</taxon>
        <taxon>Spermatophyta</taxon>
        <taxon>Magnoliopsida</taxon>
        <taxon>eudicotyledons</taxon>
        <taxon>Gunneridae</taxon>
        <taxon>Pentapetalae</taxon>
        <taxon>asterids</taxon>
        <taxon>campanulids</taxon>
        <taxon>Asterales</taxon>
        <taxon>Asteraceae</taxon>
        <taxon>Asteroideae</taxon>
        <taxon>Heliantheae alliance</taxon>
        <taxon>Millerieae</taxon>
        <taxon>Smallanthus</taxon>
    </lineage>
</organism>
<protein>
    <submittedName>
        <fullName evidence="1">Uncharacterized protein</fullName>
    </submittedName>
</protein>
<gene>
    <name evidence="1" type="ORF">L1987_70095</name>
</gene>
<comment type="caution">
    <text evidence="1">The sequence shown here is derived from an EMBL/GenBank/DDBJ whole genome shotgun (WGS) entry which is preliminary data.</text>
</comment>
<evidence type="ECO:0000313" key="1">
    <source>
        <dbReference type="EMBL" id="KAI3711556.1"/>
    </source>
</evidence>
<dbReference type="EMBL" id="CM042041">
    <property type="protein sequence ID" value="KAI3711556.1"/>
    <property type="molecule type" value="Genomic_DNA"/>
</dbReference>
<keyword evidence="2" id="KW-1185">Reference proteome</keyword>
<accession>A0ACB9AP78</accession>
<name>A0ACB9AP78_9ASTR</name>
<reference evidence="1 2" key="2">
    <citation type="journal article" date="2022" name="Mol. Ecol. Resour.">
        <title>The genomes of chicory, endive, great burdock and yacon provide insights into Asteraceae paleo-polyploidization history and plant inulin production.</title>
        <authorList>
            <person name="Fan W."/>
            <person name="Wang S."/>
            <person name="Wang H."/>
            <person name="Wang A."/>
            <person name="Jiang F."/>
            <person name="Liu H."/>
            <person name="Zhao H."/>
            <person name="Xu D."/>
            <person name="Zhang Y."/>
        </authorList>
    </citation>
    <scope>NUCLEOTIDE SEQUENCE [LARGE SCALE GENOMIC DNA]</scope>
    <source>
        <strain evidence="2">cv. Yunnan</strain>
        <tissue evidence="1">Leaves</tissue>
    </source>
</reference>
<reference evidence="2" key="1">
    <citation type="journal article" date="2022" name="Mol. Ecol. Resour.">
        <title>The genomes of chicory, endive, great burdock and yacon provide insights into Asteraceae palaeo-polyploidization history and plant inulin production.</title>
        <authorList>
            <person name="Fan W."/>
            <person name="Wang S."/>
            <person name="Wang H."/>
            <person name="Wang A."/>
            <person name="Jiang F."/>
            <person name="Liu H."/>
            <person name="Zhao H."/>
            <person name="Xu D."/>
            <person name="Zhang Y."/>
        </authorList>
    </citation>
    <scope>NUCLEOTIDE SEQUENCE [LARGE SCALE GENOMIC DNA]</scope>
    <source>
        <strain evidence="2">cv. Yunnan</strain>
    </source>
</reference>
<dbReference type="Proteomes" id="UP001056120">
    <property type="component" value="Linkage Group LG24"/>
</dbReference>